<dbReference type="Gene3D" id="2.60.40.200">
    <property type="entry name" value="Superoxide dismutase, copper/zinc binding domain"/>
    <property type="match status" value="1"/>
</dbReference>
<keyword evidence="2 5" id="KW-0560">Oxidoreductase</keyword>
<comment type="cofactor">
    <cofactor evidence="2">
        <name>Zn(2+)</name>
        <dbReference type="ChEBI" id="CHEBI:29105"/>
    </cofactor>
    <text evidence="2">Binds 1 zinc ion per subunit.</text>
</comment>
<dbReference type="PANTHER" id="PTHR10003">
    <property type="entry name" value="SUPEROXIDE DISMUTASE CU-ZN -RELATED"/>
    <property type="match status" value="1"/>
</dbReference>
<feature type="chain" id="PRO_5046939906" description="Superoxide dismutase [Cu-Zn]" evidence="3">
    <location>
        <begin position="21"/>
        <end position="173"/>
    </location>
</feature>
<dbReference type="CDD" id="cd00305">
    <property type="entry name" value="Cu-Zn_Superoxide_Dismutase"/>
    <property type="match status" value="1"/>
</dbReference>
<gene>
    <name evidence="5" type="primary">sodC</name>
    <name evidence="5" type="ORF">NX778_11900</name>
</gene>
<evidence type="ECO:0000313" key="5">
    <source>
        <dbReference type="EMBL" id="MCS0658770.1"/>
    </source>
</evidence>
<keyword evidence="2" id="KW-0186">Copper</keyword>
<keyword evidence="3" id="KW-0732">Signal</keyword>
<evidence type="ECO:0000256" key="3">
    <source>
        <dbReference type="SAM" id="SignalP"/>
    </source>
</evidence>
<feature type="signal peptide" evidence="3">
    <location>
        <begin position="1"/>
        <end position="20"/>
    </location>
</feature>
<evidence type="ECO:0000256" key="2">
    <source>
        <dbReference type="RuleBase" id="RU000393"/>
    </source>
</evidence>
<comment type="cofactor">
    <cofactor evidence="2">
        <name>Cu cation</name>
        <dbReference type="ChEBI" id="CHEBI:23378"/>
    </cofactor>
    <text evidence="2">Binds 1 copper ion per subunit.</text>
</comment>
<evidence type="ECO:0000256" key="1">
    <source>
        <dbReference type="ARBA" id="ARBA00010457"/>
    </source>
</evidence>
<keyword evidence="2" id="KW-0862">Zinc</keyword>
<dbReference type="Pfam" id="PF00080">
    <property type="entry name" value="Sod_Cu"/>
    <property type="match status" value="1"/>
</dbReference>
<dbReference type="InterPro" id="IPR018152">
    <property type="entry name" value="SOD_Cu/Zn_BS"/>
</dbReference>
<keyword evidence="2" id="KW-0479">Metal-binding</keyword>
<dbReference type="GO" id="GO:0004784">
    <property type="term" value="F:superoxide dismutase activity"/>
    <property type="evidence" value="ECO:0007669"/>
    <property type="project" value="UniProtKB-EC"/>
</dbReference>
<comment type="catalytic activity">
    <reaction evidence="2">
        <text>2 superoxide + 2 H(+) = H2O2 + O2</text>
        <dbReference type="Rhea" id="RHEA:20696"/>
        <dbReference type="ChEBI" id="CHEBI:15378"/>
        <dbReference type="ChEBI" id="CHEBI:15379"/>
        <dbReference type="ChEBI" id="CHEBI:16240"/>
        <dbReference type="ChEBI" id="CHEBI:18421"/>
        <dbReference type="EC" id="1.15.1.1"/>
    </reaction>
</comment>
<protein>
    <recommendedName>
        <fullName evidence="2">Superoxide dismutase [Cu-Zn]</fullName>
        <ecNumber evidence="2">1.15.1.1</ecNumber>
    </recommendedName>
</protein>
<dbReference type="RefSeq" id="WP_258811957.1">
    <property type="nucleotide sequence ID" value="NZ_JANUGU010000003.1"/>
</dbReference>
<dbReference type="EMBL" id="JANUGU010000003">
    <property type="protein sequence ID" value="MCS0658770.1"/>
    <property type="molecule type" value="Genomic_DNA"/>
</dbReference>
<proteinExistence type="inferred from homology"/>
<dbReference type="InterPro" id="IPR024134">
    <property type="entry name" value="SOD_Cu/Zn_/chaperone"/>
</dbReference>
<dbReference type="InterPro" id="IPR036423">
    <property type="entry name" value="SOD-like_Cu/Zn_dom_sf"/>
</dbReference>
<sequence>MKKQFFVAACLCCAAISAGAAELQVKMNVLSETGIGASAGTVTISESPYGLVFTPALSGIAPGLHGFHVHETGNCGPAQKDGKAVAGGMAGGHYDPAGSKHHGLPWGDGHLGDLPALFVDMNGNASNPVLAPRLKLADVKGRALMVHVGGDNHSDHPAPLGGGGARLVCGVIE</sequence>
<comment type="caution">
    <text evidence="5">The sequence shown here is derived from an EMBL/GenBank/DDBJ whole genome shotgun (WGS) entry which is preliminary data.</text>
</comment>
<organism evidence="5 6">
    <name type="scientific">Massilia terrae</name>
    <dbReference type="NCBI Taxonomy" id="1811224"/>
    <lineage>
        <taxon>Bacteria</taxon>
        <taxon>Pseudomonadati</taxon>
        <taxon>Pseudomonadota</taxon>
        <taxon>Betaproteobacteria</taxon>
        <taxon>Burkholderiales</taxon>
        <taxon>Oxalobacteraceae</taxon>
        <taxon>Telluria group</taxon>
        <taxon>Massilia</taxon>
    </lineage>
</organism>
<dbReference type="NCBIfam" id="NF007628">
    <property type="entry name" value="PRK10290.1"/>
    <property type="match status" value="1"/>
</dbReference>
<reference evidence="5 6" key="1">
    <citation type="submission" date="2022-08" db="EMBL/GenBank/DDBJ databases">
        <title>Reclassification of Massilia species as members of the genera Telluria, Duganella, Pseudoduganella, Mokoshia gen. nov. and Zemynaea gen. nov. using orthogonal and non-orthogonal genome-based approaches.</title>
        <authorList>
            <person name="Bowman J.P."/>
        </authorList>
    </citation>
    <scope>NUCLEOTIDE SEQUENCE [LARGE SCALE GENOMIC DNA]</scope>
    <source>
        <strain evidence="5 6">JCM 31606</strain>
    </source>
</reference>
<dbReference type="PROSITE" id="PS00332">
    <property type="entry name" value="SOD_CU_ZN_2"/>
    <property type="match status" value="1"/>
</dbReference>
<dbReference type="InterPro" id="IPR001424">
    <property type="entry name" value="SOD_Cu_Zn_dom"/>
</dbReference>
<evidence type="ECO:0000259" key="4">
    <source>
        <dbReference type="Pfam" id="PF00080"/>
    </source>
</evidence>
<dbReference type="EC" id="1.15.1.1" evidence="2"/>
<evidence type="ECO:0000313" key="6">
    <source>
        <dbReference type="Proteomes" id="UP001204621"/>
    </source>
</evidence>
<name>A0ABT2CXR5_9BURK</name>
<dbReference type="SUPFAM" id="SSF49329">
    <property type="entry name" value="Cu,Zn superoxide dismutase-like"/>
    <property type="match status" value="1"/>
</dbReference>
<comment type="function">
    <text evidence="2">Destroys radicals which are normally produced within the cells and which are toxic to biological systems.</text>
</comment>
<dbReference type="Proteomes" id="UP001204621">
    <property type="component" value="Unassembled WGS sequence"/>
</dbReference>
<feature type="domain" description="Superoxide dismutase copper/zinc binding" evidence="4">
    <location>
        <begin position="39"/>
        <end position="172"/>
    </location>
</feature>
<keyword evidence="6" id="KW-1185">Reference proteome</keyword>
<accession>A0ABT2CXR5</accession>
<comment type="similarity">
    <text evidence="1 2">Belongs to the Cu-Zn superoxide dismutase family.</text>
</comment>